<feature type="signal peptide" evidence="1">
    <location>
        <begin position="1"/>
        <end position="21"/>
    </location>
</feature>
<evidence type="ECO:0000259" key="2">
    <source>
        <dbReference type="Pfam" id="PF14973"/>
    </source>
</evidence>
<dbReference type="AlphaFoldDB" id="A0A672FJQ3"/>
<organism evidence="3 4">
    <name type="scientific">Salarias fasciatus</name>
    <name type="common">Jewelled blenny</name>
    <name type="synonym">Blennius fasciatus</name>
    <dbReference type="NCBI Taxonomy" id="181472"/>
    <lineage>
        <taxon>Eukaryota</taxon>
        <taxon>Metazoa</taxon>
        <taxon>Chordata</taxon>
        <taxon>Craniata</taxon>
        <taxon>Vertebrata</taxon>
        <taxon>Euteleostomi</taxon>
        <taxon>Actinopterygii</taxon>
        <taxon>Neopterygii</taxon>
        <taxon>Teleostei</taxon>
        <taxon>Neoteleostei</taxon>
        <taxon>Acanthomorphata</taxon>
        <taxon>Ovalentaria</taxon>
        <taxon>Blenniimorphae</taxon>
        <taxon>Blenniiformes</taxon>
        <taxon>Blennioidei</taxon>
        <taxon>Blenniidae</taxon>
        <taxon>Salariinae</taxon>
        <taxon>Salarias</taxon>
    </lineage>
</organism>
<dbReference type="Pfam" id="PF14973">
    <property type="entry name" value="TINF2_N"/>
    <property type="match status" value="1"/>
</dbReference>
<reference evidence="3" key="3">
    <citation type="submission" date="2025-09" db="UniProtKB">
        <authorList>
            <consortium name="Ensembl"/>
        </authorList>
    </citation>
    <scope>IDENTIFICATION</scope>
</reference>
<reference evidence="3" key="1">
    <citation type="submission" date="2019-06" db="EMBL/GenBank/DDBJ databases">
        <authorList>
            <consortium name="Wellcome Sanger Institute Data Sharing"/>
        </authorList>
    </citation>
    <scope>NUCLEOTIDE SEQUENCE [LARGE SCALE GENOMIC DNA]</scope>
</reference>
<dbReference type="GO" id="GO:0016233">
    <property type="term" value="P:telomere capping"/>
    <property type="evidence" value="ECO:0007669"/>
    <property type="project" value="InterPro"/>
</dbReference>
<dbReference type="GO" id="GO:0070187">
    <property type="term" value="C:shelterin complex"/>
    <property type="evidence" value="ECO:0007669"/>
    <property type="project" value="InterPro"/>
</dbReference>
<dbReference type="Proteomes" id="UP000472267">
    <property type="component" value="Chromosome 3"/>
</dbReference>
<proteinExistence type="predicted"/>
<feature type="chain" id="PRO_5025486025" description="TERF1-interacting nuclear factor 2 N-terminal domain-containing protein" evidence="1">
    <location>
        <begin position="22"/>
        <end position="91"/>
    </location>
</feature>
<evidence type="ECO:0000313" key="3">
    <source>
        <dbReference type="Ensembl" id="ENSSFAP00005006693.1"/>
    </source>
</evidence>
<sequence length="91" mass="10119">MGFLPFAALQLLAPPVRVVSAALWKVLQQRDVMQYGVVEEFVTSACETVPGLLTSRHQGRLALGLRARWNNSTLLFTRCSQSQRRGSTSSR</sequence>
<dbReference type="InterPro" id="IPR029400">
    <property type="entry name" value="TINF2_N"/>
</dbReference>
<name>A0A672FJQ3_SALFA</name>
<dbReference type="PANTHER" id="PTHR15512:SF0">
    <property type="entry name" value="TERF1-INTERACTING NUCLEAR FACTOR 2"/>
    <property type="match status" value="1"/>
</dbReference>
<keyword evidence="1" id="KW-0732">Signal</keyword>
<protein>
    <recommendedName>
        <fullName evidence="2">TERF1-interacting nuclear factor 2 N-terminal domain-containing protein</fullName>
    </recommendedName>
</protein>
<keyword evidence="4" id="KW-1185">Reference proteome</keyword>
<reference evidence="3" key="2">
    <citation type="submission" date="2025-08" db="UniProtKB">
        <authorList>
            <consortium name="Ensembl"/>
        </authorList>
    </citation>
    <scope>IDENTIFICATION</scope>
</reference>
<dbReference type="OMA" id="KQRDAMQ"/>
<feature type="domain" description="TERF1-interacting nuclear factor 2 N-terminal" evidence="2">
    <location>
        <begin position="24"/>
        <end position="69"/>
    </location>
</feature>
<accession>A0A672FJQ3</accession>
<dbReference type="InParanoid" id="A0A672FJQ3"/>
<evidence type="ECO:0000313" key="4">
    <source>
        <dbReference type="Proteomes" id="UP000472267"/>
    </source>
</evidence>
<dbReference type="Ensembl" id="ENSSFAT00005007031.1">
    <property type="protein sequence ID" value="ENSSFAP00005006693.1"/>
    <property type="gene ID" value="ENSSFAG00005004031.1"/>
</dbReference>
<dbReference type="GO" id="GO:0042162">
    <property type="term" value="F:telomeric DNA binding"/>
    <property type="evidence" value="ECO:0007669"/>
    <property type="project" value="TreeGrafter"/>
</dbReference>
<dbReference type="GO" id="GO:1904356">
    <property type="term" value="P:regulation of telomere maintenance via telomere lengthening"/>
    <property type="evidence" value="ECO:0007669"/>
    <property type="project" value="TreeGrafter"/>
</dbReference>
<dbReference type="InterPro" id="IPR039098">
    <property type="entry name" value="TINF2"/>
</dbReference>
<dbReference type="PANTHER" id="PTHR15512">
    <property type="entry name" value="TERF1-INTERACTING NUCLEAR FACTOR 2"/>
    <property type="match status" value="1"/>
</dbReference>
<evidence type="ECO:0000256" key="1">
    <source>
        <dbReference type="SAM" id="SignalP"/>
    </source>
</evidence>